<dbReference type="EMBL" id="JBEXPZ010000019">
    <property type="protein sequence ID" value="MET9846065.1"/>
    <property type="molecule type" value="Genomic_DNA"/>
</dbReference>
<proteinExistence type="predicted"/>
<organism evidence="2 3">
    <name type="scientific">Streptomyces ossamyceticus</name>
    <dbReference type="NCBI Taxonomy" id="249581"/>
    <lineage>
        <taxon>Bacteria</taxon>
        <taxon>Bacillati</taxon>
        <taxon>Actinomycetota</taxon>
        <taxon>Actinomycetes</taxon>
        <taxon>Kitasatosporales</taxon>
        <taxon>Streptomycetaceae</taxon>
        <taxon>Streptomyces</taxon>
    </lineage>
</organism>
<gene>
    <name evidence="2" type="ORF">ABZZ21_16165</name>
</gene>
<evidence type="ECO:0000313" key="2">
    <source>
        <dbReference type="EMBL" id="MET9846065.1"/>
    </source>
</evidence>
<name>A0ABV2UZ96_9ACTN</name>
<keyword evidence="1" id="KW-0732">Signal</keyword>
<keyword evidence="3" id="KW-1185">Reference proteome</keyword>
<sequence>MSASACALLLALTVTACGDDGVELPMAGDTEAVATYVDKNVGCQDTDYYTSSDLAEIRAEFSDAIDGGGDCDVDENTDIDFLHVTDMTEFQKDLAASDESDDNGLMIGMNFVLDVDRDEHARTLLDAGLLYIDCEPGLEIPDTYTRVEAEAGCVLTNYERE</sequence>
<reference evidence="2 3" key="1">
    <citation type="submission" date="2024-06" db="EMBL/GenBank/DDBJ databases">
        <title>The Natural Products Discovery Center: Release of the First 8490 Sequenced Strains for Exploring Actinobacteria Biosynthetic Diversity.</title>
        <authorList>
            <person name="Kalkreuter E."/>
            <person name="Kautsar S.A."/>
            <person name="Yang D."/>
            <person name="Bader C.D."/>
            <person name="Teijaro C.N."/>
            <person name="Fluegel L."/>
            <person name="Davis C.M."/>
            <person name="Simpson J.R."/>
            <person name="Lauterbach L."/>
            <person name="Steele A.D."/>
            <person name="Gui C."/>
            <person name="Meng S."/>
            <person name="Li G."/>
            <person name="Viehrig K."/>
            <person name="Ye F."/>
            <person name="Su P."/>
            <person name="Kiefer A.F."/>
            <person name="Nichols A."/>
            <person name="Cepeda A.J."/>
            <person name="Yan W."/>
            <person name="Fan B."/>
            <person name="Jiang Y."/>
            <person name="Adhikari A."/>
            <person name="Zheng C.-J."/>
            <person name="Schuster L."/>
            <person name="Cowan T.M."/>
            <person name="Smanski M.J."/>
            <person name="Chevrette M.G."/>
            <person name="De Carvalho L.P.S."/>
            <person name="Shen B."/>
        </authorList>
    </citation>
    <scope>NUCLEOTIDE SEQUENCE [LARGE SCALE GENOMIC DNA]</scope>
    <source>
        <strain evidence="2 3">NPDC006434</strain>
    </source>
</reference>
<comment type="caution">
    <text evidence="2">The sequence shown here is derived from an EMBL/GenBank/DDBJ whole genome shotgun (WGS) entry which is preliminary data.</text>
</comment>
<evidence type="ECO:0000256" key="1">
    <source>
        <dbReference type="SAM" id="SignalP"/>
    </source>
</evidence>
<feature type="signal peptide" evidence="1">
    <location>
        <begin position="1"/>
        <end position="18"/>
    </location>
</feature>
<protein>
    <submittedName>
        <fullName evidence="2">Uncharacterized protein</fullName>
    </submittedName>
</protein>
<dbReference type="Proteomes" id="UP001550210">
    <property type="component" value="Unassembled WGS sequence"/>
</dbReference>
<dbReference type="RefSeq" id="WP_355397403.1">
    <property type="nucleotide sequence ID" value="NZ_JBEGHN010000002.1"/>
</dbReference>
<feature type="chain" id="PRO_5046396695" evidence="1">
    <location>
        <begin position="19"/>
        <end position="161"/>
    </location>
</feature>
<evidence type="ECO:0000313" key="3">
    <source>
        <dbReference type="Proteomes" id="UP001550210"/>
    </source>
</evidence>
<accession>A0ABV2UZ96</accession>